<protein>
    <submittedName>
        <fullName evidence="1">Uncharacterized protein</fullName>
    </submittedName>
</protein>
<name>A0AAD9L7H6_RIDPI</name>
<dbReference type="Proteomes" id="UP001209878">
    <property type="component" value="Unassembled WGS sequence"/>
</dbReference>
<keyword evidence="2" id="KW-1185">Reference proteome</keyword>
<comment type="caution">
    <text evidence="1">The sequence shown here is derived from an EMBL/GenBank/DDBJ whole genome shotgun (WGS) entry which is preliminary data.</text>
</comment>
<accession>A0AAD9L7H6</accession>
<sequence length="145" mass="16549">MPRAEDAGDRVPQRGMIAASFVLHPECSFHDATWPKERRGIRDHKLCWRTCMVKYSATIFSSMHGYCQMHTATVLGSLQSPERQCALCSDLRGINVCEIKRRILVYKAAGRLGREACLVSRRLVSLVFSDCHKWQSIYPRICTMS</sequence>
<organism evidence="1 2">
    <name type="scientific">Ridgeia piscesae</name>
    <name type="common">Tubeworm</name>
    <dbReference type="NCBI Taxonomy" id="27915"/>
    <lineage>
        <taxon>Eukaryota</taxon>
        <taxon>Metazoa</taxon>
        <taxon>Spiralia</taxon>
        <taxon>Lophotrochozoa</taxon>
        <taxon>Annelida</taxon>
        <taxon>Polychaeta</taxon>
        <taxon>Sedentaria</taxon>
        <taxon>Canalipalpata</taxon>
        <taxon>Sabellida</taxon>
        <taxon>Siboglinidae</taxon>
        <taxon>Ridgeia</taxon>
    </lineage>
</organism>
<evidence type="ECO:0000313" key="2">
    <source>
        <dbReference type="Proteomes" id="UP001209878"/>
    </source>
</evidence>
<dbReference type="EMBL" id="JAODUO010000301">
    <property type="protein sequence ID" value="KAK2183645.1"/>
    <property type="molecule type" value="Genomic_DNA"/>
</dbReference>
<dbReference type="AlphaFoldDB" id="A0AAD9L7H6"/>
<evidence type="ECO:0000313" key="1">
    <source>
        <dbReference type="EMBL" id="KAK2183645.1"/>
    </source>
</evidence>
<reference evidence="1" key="1">
    <citation type="journal article" date="2023" name="Mol. Biol. Evol.">
        <title>Third-Generation Sequencing Reveals the Adaptive Role of the Epigenome in Three Deep-Sea Polychaetes.</title>
        <authorList>
            <person name="Perez M."/>
            <person name="Aroh O."/>
            <person name="Sun Y."/>
            <person name="Lan Y."/>
            <person name="Juniper S.K."/>
            <person name="Young C.R."/>
            <person name="Angers B."/>
            <person name="Qian P.Y."/>
        </authorList>
    </citation>
    <scope>NUCLEOTIDE SEQUENCE</scope>
    <source>
        <strain evidence="1">R07B-5</strain>
    </source>
</reference>
<gene>
    <name evidence="1" type="ORF">NP493_301g00003</name>
</gene>
<proteinExistence type="predicted"/>